<keyword evidence="2" id="KW-0732">Signal</keyword>
<dbReference type="EMBL" id="DSDS01000158">
    <property type="protein sequence ID" value="HET98461.1"/>
    <property type="molecule type" value="Genomic_DNA"/>
</dbReference>
<dbReference type="Proteomes" id="UP000885986">
    <property type="component" value="Unassembled WGS sequence"/>
</dbReference>
<feature type="chain" id="PRO_5028287855" description="Porin" evidence="2">
    <location>
        <begin position="23"/>
        <end position="288"/>
    </location>
</feature>
<protein>
    <recommendedName>
        <fullName evidence="4">Porin</fullName>
    </recommendedName>
</protein>
<feature type="signal peptide" evidence="2">
    <location>
        <begin position="1"/>
        <end position="22"/>
    </location>
</feature>
<evidence type="ECO:0000313" key="3">
    <source>
        <dbReference type="EMBL" id="HET98461.1"/>
    </source>
</evidence>
<evidence type="ECO:0008006" key="4">
    <source>
        <dbReference type="Google" id="ProtNLM"/>
    </source>
</evidence>
<feature type="coiled-coil region" evidence="1">
    <location>
        <begin position="20"/>
        <end position="47"/>
    </location>
</feature>
<feature type="non-terminal residue" evidence="3">
    <location>
        <position position="288"/>
    </location>
</feature>
<evidence type="ECO:0000256" key="1">
    <source>
        <dbReference type="SAM" id="Coils"/>
    </source>
</evidence>
<keyword evidence="1" id="KW-0175">Coiled coil</keyword>
<accession>A0A7C2TLL6</accession>
<proteinExistence type="predicted"/>
<organism evidence="3">
    <name type="scientific">Desulfurivibrio alkaliphilus</name>
    <dbReference type="NCBI Taxonomy" id="427923"/>
    <lineage>
        <taxon>Bacteria</taxon>
        <taxon>Pseudomonadati</taxon>
        <taxon>Thermodesulfobacteriota</taxon>
        <taxon>Desulfobulbia</taxon>
        <taxon>Desulfobulbales</taxon>
        <taxon>Desulfobulbaceae</taxon>
        <taxon>Desulfurivibrio</taxon>
    </lineage>
</organism>
<comment type="caution">
    <text evidence="3">The sequence shown here is derived from an EMBL/GenBank/DDBJ whole genome shotgun (WGS) entry which is preliminary data.</text>
</comment>
<sequence>MVKKLSTIALAGVLCWPGSAAADTDRIAELERQMAEINQALQAQQGAATAAWLQNMTMGGEVIFRGYTLRNTWSFDDNVKDDDRDAFRLKGSLWSNYQATDDVNVRIQLTNQSWGEGAGVGDNKDNKVFLDNAYINVNNLLGLPLEATLGRQNVIYGSGFVILDGQSQYGSTSIYFDGVKLRWRIAEQLTLDGLYLKDRENRPGHATKDDITLSGLYFINQECPLTGMRQEFYLLNREDEDLGKDIWMYGARFSNRLAMGIDYSLEGAIQKGDAGWDKDTNRSIDQDA</sequence>
<reference evidence="3" key="1">
    <citation type="journal article" date="2020" name="mSystems">
        <title>Genome- and Community-Level Interaction Insights into Carbon Utilization and Element Cycling Functions of Hydrothermarchaeota in Hydrothermal Sediment.</title>
        <authorList>
            <person name="Zhou Z."/>
            <person name="Liu Y."/>
            <person name="Xu W."/>
            <person name="Pan J."/>
            <person name="Luo Z.H."/>
            <person name="Li M."/>
        </authorList>
    </citation>
    <scope>NUCLEOTIDE SEQUENCE [LARGE SCALE GENOMIC DNA]</scope>
    <source>
        <strain evidence="3">SpSt-1224</strain>
    </source>
</reference>
<dbReference type="AlphaFoldDB" id="A0A7C2TLL6"/>
<evidence type="ECO:0000256" key="2">
    <source>
        <dbReference type="SAM" id="SignalP"/>
    </source>
</evidence>
<name>A0A7C2TLL6_9BACT</name>
<gene>
    <name evidence="3" type="ORF">ENN98_07195</name>
</gene>